<dbReference type="OrthoDB" id="9806824at2"/>
<keyword evidence="6 7" id="KW-0472">Membrane</keyword>
<dbReference type="PANTHER" id="PTHR43867:SF2">
    <property type="entry name" value="CELLULOSE SYNTHASE CATALYTIC SUBUNIT A [UDP-FORMING]"/>
    <property type="match status" value="1"/>
</dbReference>
<keyword evidence="4 7" id="KW-0812">Transmembrane</keyword>
<evidence type="ECO:0000313" key="10">
    <source>
        <dbReference type="Proteomes" id="UP000198386"/>
    </source>
</evidence>
<evidence type="ECO:0000256" key="4">
    <source>
        <dbReference type="ARBA" id="ARBA00022692"/>
    </source>
</evidence>
<comment type="subcellular location">
    <subcellularLocation>
        <location evidence="1">Membrane</location>
        <topology evidence="1">Multi-pass membrane protein</topology>
    </subcellularLocation>
</comment>
<reference evidence="10" key="1">
    <citation type="submission" date="2017-06" db="EMBL/GenBank/DDBJ databases">
        <authorList>
            <person name="Varghese N."/>
            <person name="Submissions S."/>
        </authorList>
    </citation>
    <scope>NUCLEOTIDE SEQUENCE [LARGE SCALE GENOMIC DNA]</scope>
    <source>
        <strain evidence="10">DSM 45423</strain>
    </source>
</reference>
<feature type="transmembrane region" description="Helical" evidence="7">
    <location>
        <begin position="392"/>
        <end position="412"/>
    </location>
</feature>
<gene>
    <name evidence="9" type="ORF">SAMN04488107_2974</name>
</gene>
<dbReference type="PANTHER" id="PTHR43867">
    <property type="entry name" value="CELLULOSE SYNTHASE CATALYTIC SUBUNIT A [UDP-FORMING]"/>
    <property type="match status" value="1"/>
</dbReference>
<keyword evidence="10" id="KW-1185">Reference proteome</keyword>
<evidence type="ECO:0000256" key="1">
    <source>
        <dbReference type="ARBA" id="ARBA00004141"/>
    </source>
</evidence>
<dbReference type="InterPro" id="IPR029044">
    <property type="entry name" value="Nucleotide-diphossugar_trans"/>
</dbReference>
<keyword evidence="2" id="KW-0328">Glycosyltransferase</keyword>
<dbReference type="GO" id="GO:0016758">
    <property type="term" value="F:hexosyltransferase activity"/>
    <property type="evidence" value="ECO:0007669"/>
    <property type="project" value="TreeGrafter"/>
</dbReference>
<evidence type="ECO:0000256" key="2">
    <source>
        <dbReference type="ARBA" id="ARBA00022676"/>
    </source>
</evidence>
<dbReference type="InterPro" id="IPR050321">
    <property type="entry name" value="Glycosyltr_2/OpgH_subfam"/>
</dbReference>
<feature type="transmembrane region" description="Helical" evidence="7">
    <location>
        <begin position="530"/>
        <end position="550"/>
    </location>
</feature>
<evidence type="ECO:0000259" key="8">
    <source>
        <dbReference type="Pfam" id="PF13632"/>
    </source>
</evidence>
<sequence>MADRTPQATYPYADFSELAGPLQEPTPDSRVRFRPVTRGGARLRAWLLVSTALLCEVAFLAFLLRPANHPEFSQDWQSFLAMALIGSIAIIEGLRLVNVCTLAVATLNARDPVPVVPLTGQRLAFITTIVPGKEPIEMVRRTLEAAVQVRYEGTFHVWLLDEGDDPAVRALCAELGVRHFSRAGVPRWNQSSGPHKARTKHGNYNAWLEAHGDEYDFWVSVDTDHVPMPNMAERLMGYFHDPDVAFVVGPQVYGNYDNFVTRAAESQQYLFHSVLQRAANRSSSAMFVGTNNAVRIAALRAVGGLQDSITEDAATSLVWHAGRNPRTGAPWKSVYTPDVLAVGEGPSTWRDYFTQQGRWARGTDEVVLRRFWRLAPRLSFRRLTHYALLMSYYPAAAISWVLGIGNLLAYLLTGVAGLLVSAQLWLVLYVNAAVLQVAVYFWNRKHNVSPHEEEGSSGVSGMAISVMSAPLYVSALLAAVRNRSTGFHVTRKGAVAGDRLGVFGRHLGWAAVVAAALVASQLLGHTHAAIRIWAVLSLVMSLLPVAIWSAGRRRARQSAPAPAATAPAVPAPSLPVPSRPVLAAPDVVPAPAAPAVRFVRNRLVDVPQTQESTR</sequence>
<name>A0A239FG28_9ACTN</name>
<dbReference type="InterPro" id="IPR001173">
    <property type="entry name" value="Glyco_trans_2-like"/>
</dbReference>
<evidence type="ECO:0000256" key="5">
    <source>
        <dbReference type="ARBA" id="ARBA00022989"/>
    </source>
</evidence>
<evidence type="ECO:0000256" key="6">
    <source>
        <dbReference type="ARBA" id="ARBA00023136"/>
    </source>
</evidence>
<dbReference type="Gene3D" id="3.90.550.10">
    <property type="entry name" value="Spore Coat Polysaccharide Biosynthesis Protein SpsA, Chain A"/>
    <property type="match status" value="1"/>
</dbReference>
<feature type="transmembrane region" description="Helical" evidence="7">
    <location>
        <begin position="43"/>
        <end position="64"/>
    </location>
</feature>
<protein>
    <submittedName>
        <fullName evidence="9">Glycosyltransferase, catalytic subunit of cellulose synthase and poly-beta-1,6-N-acetylglucosamine synthase</fullName>
    </submittedName>
</protein>
<feature type="domain" description="Glycosyltransferase 2-like" evidence="8">
    <location>
        <begin position="221"/>
        <end position="423"/>
    </location>
</feature>
<dbReference type="Proteomes" id="UP000198386">
    <property type="component" value="Unassembled WGS sequence"/>
</dbReference>
<keyword evidence="3 9" id="KW-0808">Transferase</keyword>
<dbReference type="EMBL" id="FZOH01000005">
    <property type="protein sequence ID" value="SNS55034.1"/>
    <property type="molecule type" value="Genomic_DNA"/>
</dbReference>
<dbReference type="AlphaFoldDB" id="A0A239FG28"/>
<organism evidence="9 10">
    <name type="scientific">Geodermatophilus saharensis</name>
    <dbReference type="NCBI Taxonomy" id="1137994"/>
    <lineage>
        <taxon>Bacteria</taxon>
        <taxon>Bacillati</taxon>
        <taxon>Actinomycetota</taxon>
        <taxon>Actinomycetes</taxon>
        <taxon>Geodermatophilales</taxon>
        <taxon>Geodermatophilaceae</taxon>
        <taxon>Geodermatophilus</taxon>
    </lineage>
</organism>
<evidence type="ECO:0000313" key="9">
    <source>
        <dbReference type="EMBL" id="SNS55034.1"/>
    </source>
</evidence>
<accession>A0A239FG28</accession>
<feature type="transmembrane region" description="Helical" evidence="7">
    <location>
        <begin position="462"/>
        <end position="481"/>
    </location>
</feature>
<dbReference type="RefSeq" id="WP_089404673.1">
    <property type="nucleotide sequence ID" value="NZ_FZOH01000005.1"/>
</dbReference>
<keyword evidence="5 7" id="KW-1133">Transmembrane helix</keyword>
<feature type="transmembrane region" description="Helical" evidence="7">
    <location>
        <begin position="502"/>
        <end position="524"/>
    </location>
</feature>
<dbReference type="Pfam" id="PF13632">
    <property type="entry name" value="Glyco_trans_2_3"/>
    <property type="match status" value="1"/>
</dbReference>
<feature type="transmembrane region" description="Helical" evidence="7">
    <location>
        <begin position="424"/>
        <end position="442"/>
    </location>
</feature>
<evidence type="ECO:0000256" key="3">
    <source>
        <dbReference type="ARBA" id="ARBA00022679"/>
    </source>
</evidence>
<dbReference type="GO" id="GO:0005886">
    <property type="term" value="C:plasma membrane"/>
    <property type="evidence" value="ECO:0007669"/>
    <property type="project" value="TreeGrafter"/>
</dbReference>
<dbReference type="SUPFAM" id="SSF53448">
    <property type="entry name" value="Nucleotide-diphospho-sugar transferases"/>
    <property type="match status" value="1"/>
</dbReference>
<dbReference type="CDD" id="cd06421">
    <property type="entry name" value="CESA_CelA_like"/>
    <property type="match status" value="1"/>
</dbReference>
<proteinExistence type="predicted"/>
<evidence type="ECO:0000256" key="7">
    <source>
        <dbReference type="SAM" id="Phobius"/>
    </source>
</evidence>